<protein>
    <submittedName>
        <fullName evidence="2">Uncharacterized protein</fullName>
    </submittedName>
</protein>
<proteinExistence type="predicted"/>
<dbReference type="AlphaFoldDB" id="A0A8R7UDU2"/>
<dbReference type="Gramene" id="TuG1812G0500001225.01.T01">
    <property type="protein sequence ID" value="TuG1812G0500001225.01.T01.cds365562"/>
    <property type="gene ID" value="TuG1812G0500001225.01"/>
</dbReference>
<evidence type="ECO:0000256" key="1">
    <source>
        <dbReference type="SAM" id="MobiDB-lite"/>
    </source>
</evidence>
<organism evidence="2 3">
    <name type="scientific">Triticum urartu</name>
    <name type="common">Red wild einkorn</name>
    <name type="synonym">Crithodium urartu</name>
    <dbReference type="NCBI Taxonomy" id="4572"/>
    <lineage>
        <taxon>Eukaryota</taxon>
        <taxon>Viridiplantae</taxon>
        <taxon>Streptophyta</taxon>
        <taxon>Embryophyta</taxon>
        <taxon>Tracheophyta</taxon>
        <taxon>Spermatophyta</taxon>
        <taxon>Magnoliopsida</taxon>
        <taxon>Liliopsida</taxon>
        <taxon>Poales</taxon>
        <taxon>Poaceae</taxon>
        <taxon>BOP clade</taxon>
        <taxon>Pooideae</taxon>
        <taxon>Triticodae</taxon>
        <taxon>Triticeae</taxon>
        <taxon>Triticinae</taxon>
        <taxon>Triticum</taxon>
    </lineage>
</organism>
<feature type="region of interest" description="Disordered" evidence="1">
    <location>
        <begin position="1"/>
        <end position="38"/>
    </location>
</feature>
<dbReference type="Proteomes" id="UP000015106">
    <property type="component" value="Chromosome 5"/>
</dbReference>
<evidence type="ECO:0000313" key="3">
    <source>
        <dbReference type="Proteomes" id="UP000015106"/>
    </source>
</evidence>
<feature type="compositionally biased region" description="Low complexity" evidence="1">
    <location>
        <begin position="1"/>
        <end position="18"/>
    </location>
</feature>
<name>A0A8R7UDU2_TRIUA</name>
<reference evidence="3" key="1">
    <citation type="journal article" date="2013" name="Nature">
        <title>Draft genome of the wheat A-genome progenitor Triticum urartu.</title>
        <authorList>
            <person name="Ling H.Q."/>
            <person name="Zhao S."/>
            <person name="Liu D."/>
            <person name="Wang J."/>
            <person name="Sun H."/>
            <person name="Zhang C."/>
            <person name="Fan H."/>
            <person name="Li D."/>
            <person name="Dong L."/>
            <person name="Tao Y."/>
            <person name="Gao C."/>
            <person name="Wu H."/>
            <person name="Li Y."/>
            <person name="Cui Y."/>
            <person name="Guo X."/>
            <person name="Zheng S."/>
            <person name="Wang B."/>
            <person name="Yu K."/>
            <person name="Liang Q."/>
            <person name="Yang W."/>
            <person name="Lou X."/>
            <person name="Chen J."/>
            <person name="Feng M."/>
            <person name="Jian J."/>
            <person name="Zhang X."/>
            <person name="Luo G."/>
            <person name="Jiang Y."/>
            <person name="Liu J."/>
            <person name="Wang Z."/>
            <person name="Sha Y."/>
            <person name="Zhang B."/>
            <person name="Wu H."/>
            <person name="Tang D."/>
            <person name="Shen Q."/>
            <person name="Xue P."/>
            <person name="Zou S."/>
            <person name="Wang X."/>
            <person name="Liu X."/>
            <person name="Wang F."/>
            <person name="Yang Y."/>
            <person name="An X."/>
            <person name="Dong Z."/>
            <person name="Zhang K."/>
            <person name="Zhang X."/>
            <person name="Luo M.C."/>
            <person name="Dvorak J."/>
            <person name="Tong Y."/>
            <person name="Wang J."/>
            <person name="Yang H."/>
            <person name="Li Z."/>
            <person name="Wang D."/>
            <person name="Zhang A."/>
            <person name="Wang J."/>
        </authorList>
    </citation>
    <scope>NUCLEOTIDE SEQUENCE</scope>
    <source>
        <strain evidence="3">cv. G1812</strain>
    </source>
</reference>
<reference evidence="2" key="3">
    <citation type="submission" date="2022-06" db="UniProtKB">
        <authorList>
            <consortium name="EnsemblPlants"/>
        </authorList>
    </citation>
    <scope>IDENTIFICATION</scope>
</reference>
<dbReference type="EnsemblPlants" id="TuG1812G0500001225.01.T01">
    <property type="protein sequence ID" value="TuG1812G0500001225.01.T01.cds365562"/>
    <property type="gene ID" value="TuG1812G0500001225.01"/>
</dbReference>
<reference evidence="2" key="2">
    <citation type="submission" date="2018-03" db="EMBL/GenBank/DDBJ databases">
        <title>The Triticum urartu genome reveals the dynamic nature of wheat genome evolution.</title>
        <authorList>
            <person name="Ling H."/>
            <person name="Ma B."/>
            <person name="Shi X."/>
            <person name="Liu H."/>
            <person name="Dong L."/>
            <person name="Sun H."/>
            <person name="Cao Y."/>
            <person name="Gao Q."/>
            <person name="Zheng S."/>
            <person name="Li Y."/>
            <person name="Yu Y."/>
            <person name="Du H."/>
            <person name="Qi M."/>
            <person name="Li Y."/>
            <person name="Yu H."/>
            <person name="Cui Y."/>
            <person name="Wang N."/>
            <person name="Chen C."/>
            <person name="Wu H."/>
            <person name="Zhao Y."/>
            <person name="Zhang J."/>
            <person name="Li Y."/>
            <person name="Zhou W."/>
            <person name="Zhang B."/>
            <person name="Hu W."/>
            <person name="Eijk M."/>
            <person name="Tang J."/>
            <person name="Witsenboer H."/>
            <person name="Zhao S."/>
            <person name="Li Z."/>
            <person name="Zhang A."/>
            <person name="Wang D."/>
            <person name="Liang C."/>
        </authorList>
    </citation>
    <scope>NUCLEOTIDE SEQUENCE [LARGE SCALE GENOMIC DNA]</scope>
    <source>
        <strain evidence="2">cv. G1812</strain>
    </source>
</reference>
<sequence>MYISTISPPSLRSGSSGPATHLSPFTDPGNIGGVRGAKPAAGYPMAAPVIQVAGVPTAEDQQALLLREK</sequence>
<keyword evidence="3" id="KW-1185">Reference proteome</keyword>
<evidence type="ECO:0000313" key="2">
    <source>
        <dbReference type="EnsemblPlants" id="TuG1812G0500001225.01.T01.cds365562"/>
    </source>
</evidence>
<accession>A0A8R7UDU2</accession>